<evidence type="ECO:0000256" key="2">
    <source>
        <dbReference type="ARBA" id="ARBA00022705"/>
    </source>
</evidence>
<feature type="compositionally biased region" description="Low complexity" evidence="3">
    <location>
        <begin position="428"/>
        <end position="438"/>
    </location>
</feature>
<dbReference type="GO" id="GO:0006271">
    <property type="term" value="P:DNA strand elongation involved in DNA replication"/>
    <property type="evidence" value="ECO:0007669"/>
    <property type="project" value="TreeGrafter"/>
</dbReference>
<feature type="region of interest" description="Disordered" evidence="3">
    <location>
        <begin position="374"/>
        <end position="490"/>
    </location>
</feature>
<dbReference type="AlphaFoldDB" id="A0AA36JAP9"/>
<dbReference type="EMBL" id="CAUJNA010003421">
    <property type="protein sequence ID" value="CAJ1401596.1"/>
    <property type="molecule type" value="Genomic_DNA"/>
</dbReference>
<protein>
    <recommendedName>
        <fullName evidence="4">DNA polymerase delta subunit OB-fold domain-containing protein</fullName>
    </recommendedName>
</protein>
<dbReference type="GO" id="GO:0043625">
    <property type="term" value="C:delta DNA polymerase complex"/>
    <property type="evidence" value="ECO:0007669"/>
    <property type="project" value="TreeGrafter"/>
</dbReference>
<proteinExistence type="inferred from homology"/>
<name>A0AA36JAP9_9DINO</name>
<dbReference type="InterPro" id="IPR040663">
    <property type="entry name" value="DNA_pol_D_N"/>
</dbReference>
<dbReference type="Gene3D" id="2.40.50.430">
    <property type="match status" value="1"/>
</dbReference>
<reference evidence="5" key="1">
    <citation type="submission" date="2023-08" db="EMBL/GenBank/DDBJ databases">
        <authorList>
            <person name="Chen Y."/>
            <person name="Shah S."/>
            <person name="Dougan E. K."/>
            <person name="Thang M."/>
            <person name="Chan C."/>
        </authorList>
    </citation>
    <scope>NUCLEOTIDE SEQUENCE</scope>
</reference>
<dbReference type="PANTHER" id="PTHR10416:SF0">
    <property type="entry name" value="DNA POLYMERASE DELTA SUBUNIT 2"/>
    <property type="match status" value="1"/>
</dbReference>
<evidence type="ECO:0000256" key="3">
    <source>
        <dbReference type="SAM" id="MobiDB-lite"/>
    </source>
</evidence>
<dbReference type="InterPro" id="IPR024826">
    <property type="entry name" value="DNA_pol_delta/II_ssu"/>
</dbReference>
<comment type="similarity">
    <text evidence="1">Belongs to the DNA polymerase delta/II small subunit family.</text>
</comment>
<evidence type="ECO:0000313" key="5">
    <source>
        <dbReference type="EMBL" id="CAJ1401596.1"/>
    </source>
</evidence>
<keyword evidence="2" id="KW-0235">DNA replication</keyword>
<evidence type="ECO:0000313" key="6">
    <source>
        <dbReference type="Proteomes" id="UP001178507"/>
    </source>
</evidence>
<feature type="compositionally biased region" description="Basic and acidic residues" evidence="3">
    <location>
        <begin position="397"/>
        <end position="427"/>
    </location>
</feature>
<feature type="compositionally biased region" description="Basic and acidic residues" evidence="3">
    <location>
        <begin position="446"/>
        <end position="457"/>
    </location>
</feature>
<organism evidence="5 6">
    <name type="scientific">Effrenium voratum</name>
    <dbReference type="NCBI Taxonomy" id="2562239"/>
    <lineage>
        <taxon>Eukaryota</taxon>
        <taxon>Sar</taxon>
        <taxon>Alveolata</taxon>
        <taxon>Dinophyceae</taxon>
        <taxon>Suessiales</taxon>
        <taxon>Symbiodiniaceae</taxon>
        <taxon>Effrenium</taxon>
    </lineage>
</organism>
<dbReference type="Pfam" id="PF18018">
    <property type="entry name" value="DNA_pol_D_N"/>
    <property type="match status" value="1"/>
</dbReference>
<evidence type="ECO:0000259" key="4">
    <source>
        <dbReference type="Pfam" id="PF18018"/>
    </source>
</evidence>
<comment type="caution">
    <text evidence="5">The sequence shown here is derived from an EMBL/GenBank/DDBJ whole genome shotgun (WGS) entry which is preliminary data.</text>
</comment>
<feature type="domain" description="DNA polymerase delta subunit OB-fold" evidence="4">
    <location>
        <begin position="512"/>
        <end position="645"/>
    </location>
</feature>
<dbReference type="PANTHER" id="PTHR10416">
    <property type="entry name" value="DNA POLYMERASE DELTA SUBUNIT 2"/>
    <property type="match status" value="1"/>
</dbReference>
<evidence type="ECO:0000256" key="1">
    <source>
        <dbReference type="ARBA" id="ARBA00006035"/>
    </source>
</evidence>
<dbReference type="Proteomes" id="UP001178507">
    <property type="component" value="Unassembled WGS sequence"/>
</dbReference>
<sequence>MRGWGVQVPDATQSIHQVQCANEKLHTRLDVILLPSPYRGATDLPKQHNSPEECLCTWTFCGGAEHWLRLAGLAEGGVLSRPLPGLSRPMRWAMRQEVLGGKPRAGRFLDTYLAMEVFHAEDLPQDWPTELVNRSKAMLLQVAQDVAGAAGLPDFNRSQDEAPVPLGVTKESAEKNRTEVVRQFRRYLDLMANTRVAQADKFFGHALFGLLLAQLVARFDLLRAAELLDPLEVGRARLEAQVAVSGFGDPEDGADSASEDQLFESFAFKALGSGGGLALGPRQLGALRQCAERVFGRGLREEIFRPLSRASRRSAEAGQPAAGPDICYEELLAAAQSGELRMLSLNGDAAERLTWHGLVFGAMLEPGDQLDPTEKAEAKLSPGGTGTGSISKFFGPKKTEADSSSQEKPKPKEEKPAAAKSPDKPKAPADASAGEPKPAAKPAPKPKAEPKAAEKRKAPGGSATPTKEEPKQPGTSPTPEKPQAAPARRVATACTGRFQCSFSRLKPTEWQQYNKLYKLRLSQLSGAAQESAKLRWSAMPPQSFLKDLGGQLNVDTDLVVAGVLFKELKARPNIIEEYKGSKGLLNLQKEEVTCLHSEKDCLWLEDAVMRIQVEATQETIARLATGLVIAVKATFTQAGTLKLLDYCFPRAPLPPQLPSRRAGPYLALASGLHFGSESEARLTPSNPCRAVVGIPQHILDVARV</sequence>
<gene>
    <name evidence="5" type="ORF">EVOR1521_LOCUS24711</name>
</gene>
<keyword evidence="6" id="KW-1185">Reference proteome</keyword>
<accession>A0AA36JAP9</accession>